<gene>
    <name evidence="1" type="ORF">KK1_044333</name>
</gene>
<dbReference type="AlphaFoldDB" id="A0A151QWS6"/>
<evidence type="ECO:0000313" key="2">
    <source>
        <dbReference type="Proteomes" id="UP000075243"/>
    </source>
</evidence>
<name>A0A151QWS6_CAJCA</name>
<dbReference type="EMBL" id="KQ484538">
    <property type="protein sequence ID" value="KYP34692.1"/>
    <property type="molecule type" value="Genomic_DNA"/>
</dbReference>
<proteinExistence type="predicted"/>
<sequence length="60" mass="7030">KPLVLSRDGFNIYYLFFADNFLLFGETSKRKIEVVVNYLNLLNKFVGTKVNVTKTSFFFL</sequence>
<reference evidence="1" key="1">
    <citation type="journal article" date="2012" name="Nat. Biotechnol.">
        <title>Draft genome sequence of pigeonpea (Cajanus cajan), an orphan legume crop of resource-poor farmers.</title>
        <authorList>
            <person name="Varshney R.K."/>
            <person name="Chen W."/>
            <person name="Li Y."/>
            <person name="Bharti A.K."/>
            <person name="Saxena R.K."/>
            <person name="Schlueter J.A."/>
            <person name="Donoghue M.T."/>
            <person name="Azam S."/>
            <person name="Fan G."/>
            <person name="Whaley A.M."/>
            <person name="Farmer A.D."/>
            <person name="Sheridan J."/>
            <person name="Iwata A."/>
            <person name="Tuteja R."/>
            <person name="Penmetsa R.V."/>
            <person name="Wu W."/>
            <person name="Upadhyaya H.D."/>
            <person name="Yang S.P."/>
            <person name="Shah T."/>
            <person name="Saxena K.B."/>
            <person name="Michael T."/>
            <person name="McCombie W.R."/>
            <person name="Yang B."/>
            <person name="Zhang G."/>
            <person name="Yang H."/>
            <person name="Wang J."/>
            <person name="Spillane C."/>
            <person name="Cook D.R."/>
            <person name="May G.D."/>
            <person name="Xu X."/>
            <person name="Jackson S.A."/>
        </authorList>
    </citation>
    <scope>NUCLEOTIDE SEQUENCE [LARGE SCALE GENOMIC DNA]</scope>
</reference>
<evidence type="ECO:0000313" key="1">
    <source>
        <dbReference type="EMBL" id="KYP34692.1"/>
    </source>
</evidence>
<organism evidence="1 2">
    <name type="scientific">Cajanus cajan</name>
    <name type="common">Pigeon pea</name>
    <name type="synonym">Cajanus indicus</name>
    <dbReference type="NCBI Taxonomy" id="3821"/>
    <lineage>
        <taxon>Eukaryota</taxon>
        <taxon>Viridiplantae</taxon>
        <taxon>Streptophyta</taxon>
        <taxon>Embryophyta</taxon>
        <taxon>Tracheophyta</taxon>
        <taxon>Spermatophyta</taxon>
        <taxon>Magnoliopsida</taxon>
        <taxon>eudicotyledons</taxon>
        <taxon>Gunneridae</taxon>
        <taxon>Pentapetalae</taxon>
        <taxon>rosids</taxon>
        <taxon>fabids</taxon>
        <taxon>Fabales</taxon>
        <taxon>Fabaceae</taxon>
        <taxon>Papilionoideae</taxon>
        <taxon>50 kb inversion clade</taxon>
        <taxon>NPAAA clade</taxon>
        <taxon>indigoferoid/millettioid clade</taxon>
        <taxon>Phaseoleae</taxon>
        <taxon>Cajanus</taxon>
    </lineage>
</organism>
<keyword evidence="2" id="KW-1185">Reference proteome</keyword>
<dbReference type="Gramene" id="C.cajan_43913.t">
    <property type="protein sequence ID" value="C.cajan_43913.t.cds1"/>
    <property type="gene ID" value="C.cajan_43913"/>
</dbReference>
<evidence type="ECO:0008006" key="3">
    <source>
        <dbReference type="Google" id="ProtNLM"/>
    </source>
</evidence>
<feature type="non-terminal residue" evidence="1">
    <location>
        <position position="1"/>
    </location>
</feature>
<accession>A0A151QWS6</accession>
<dbReference type="Proteomes" id="UP000075243">
    <property type="component" value="Unassembled WGS sequence"/>
</dbReference>
<protein>
    <recommendedName>
        <fullName evidence="3">Reverse transcriptase domain-containing protein</fullName>
    </recommendedName>
</protein>